<feature type="compositionally biased region" description="Low complexity" evidence="6">
    <location>
        <begin position="833"/>
        <end position="844"/>
    </location>
</feature>
<dbReference type="AlphaFoldDB" id="A0AAD5DVJ1"/>
<feature type="domain" description="AP2/ERF" evidence="7">
    <location>
        <begin position="468"/>
        <end position="538"/>
    </location>
</feature>
<keyword evidence="2" id="KW-0805">Transcription regulation</keyword>
<dbReference type="PANTHER" id="PTHR32467">
    <property type="entry name" value="AP2-LIKE ETHYLENE-RESPONSIVE TRANSCRIPTION FACTOR"/>
    <property type="match status" value="1"/>
</dbReference>
<comment type="caution">
    <text evidence="8">The sequence shown here is derived from an EMBL/GenBank/DDBJ whole genome shotgun (WGS) entry which is preliminary data.</text>
</comment>
<dbReference type="SUPFAM" id="SSF54171">
    <property type="entry name" value="DNA-binding domain"/>
    <property type="match status" value="2"/>
</dbReference>
<dbReference type="InterPro" id="IPR036955">
    <property type="entry name" value="AP2/ERF_dom_sf"/>
</dbReference>
<dbReference type="InterPro" id="IPR001471">
    <property type="entry name" value="AP2/ERF_dom"/>
</dbReference>
<reference evidence="8" key="1">
    <citation type="submission" date="2020-11" db="EMBL/GenBank/DDBJ databases">
        <title>Chlorella ohadii genome sequencing and assembly.</title>
        <authorList>
            <person name="Murik O."/>
            <person name="Treves H."/>
            <person name="Kedem I."/>
            <person name="Shotland Y."/>
            <person name="Kaplan A."/>
        </authorList>
    </citation>
    <scope>NUCLEOTIDE SEQUENCE</scope>
    <source>
        <strain evidence="8">1</strain>
    </source>
</reference>
<dbReference type="EMBL" id="JADXDR010000035">
    <property type="protein sequence ID" value="KAI7843956.1"/>
    <property type="molecule type" value="Genomic_DNA"/>
</dbReference>
<keyword evidence="5" id="KW-0539">Nucleus</keyword>
<protein>
    <recommendedName>
        <fullName evidence="7">AP2/ERF domain-containing protein</fullName>
    </recommendedName>
</protein>
<evidence type="ECO:0000313" key="8">
    <source>
        <dbReference type="EMBL" id="KAI7843956.1"/>
    </source>
</evidence>
<feature type="compositionally biased region" description="Low complexity" evidence="6">
    <location>
        <begin position="1"/>
        <end position="10"/>
    </location>
</feature>
<feature type="region of interest" description="Disordered" evidence="6">
    <location>
        <begin position="759"/>
        <end position="787"/>
    </location>
</feature>
<evidence type="ECO:0000256" key="5">
    <source>
        <dbReference type="ARBA" id="ARBA00023242"/>
    </source>
</evidence>
<dbReference type="GO" id="GO:0005634">
    <property type="term" value="C:nucleus"/>
    <property type="evidence" value="ECO:0007669"/>
    <property type="project" value="UniProtKB-SubCell"/>
</dbReference>
<name>A0AAD5DVJ1_9CHLO</name>
<accession>A0AAD5DVJ1</accession>
<feature type="region of interest" description="Disordered" evidence="6">
    <location>
        <begin position="642"/>
        <end position="669"/>
    </location>
</feature>
<evidence type="ECO:0000313" key="9">
    <source>
        <dbReference type="Proteomes" id="UP001205105"/>
    </source>
</evidence>
<dbReference type="PANTHER" id="PTHR32467:SF90">
    <property type="entry name" value="AP2-LIKE ETHYLENE-RESPONSIVE TRANSCRIPTION FACTOR AIL1"/>
    <property type="match status" value="1"/>
</dbReference>
<feature type="compositionally biased region" description="Polar residues" evidence="6">
    <location>
        <begin position="869"/>
        <end position="879"/>
    </location>
</feature>
<dbReference type="Gene3D" id="3.30.730.10">
    <property type="entry name" value="AP2/ERF domain"/>
    <property type="match status" value="2"/>
</dbReference>
<dbReference type="InterPro" id="IPR016177">
    <property type="entry name" value="DNA-bd_dom_sf"/>
</dbReference>
<sequence length="879" mass="88684">MSSPGAAQQPAAPPAAAPSAKPVPRRTSLDVLLKDGSLAAAAVGQAGLGLGLGSQDLTGLLLDPSLLQHMQSLPRIGTGIELDLLASPKWKALLSWEGDAAGTGGSGPSMDTMGSGDSSAPSNTVFHLAGLEGEGAPVSPGVDQRMSTAALEAAWREVHQAQRGQQGGSNAPPILVPQDVPEQQLRQAARPRGFGGKKRPAPEHEMDVDAEQTDGQAAADAAAASAAPSPTKQRRTEVHPGLSQGAASIATDMGLARGHSLTTFSSGDTLLLEAEAAAAFDSELCPKEDLSPTDVLTGLNRVRLNSIGSPRALRRLTAAAAAAAVTPAGRRGRLRRGESNVPMLDAAMPGSPTGAQLLPASGEEQGAAGAANLPAVYPKAKPLAAATGPAAGASAADLAAAAAAAAAVVAACAPIHMQAAGVAGLPMAAAAPGASQVERRVTSTGRQQLPTKSRKAVATGEGGVFTSAYRGVTRHRLTGRYEAHYWDSSYVRPNVKKGGRAKGRQVYLGGYETELEAARAYDRAVLAYVGTSAPINFPLEDYDDDLVWMAGRTAEEVVGILRRGSVGFARGQSQYRGVTRHHQAQRWEARIGKVVGDKYLYLGSYGSPEKAARAYDRACVKYRGAKAILNFDLSHYQEILDDPDSYDPAQGGSGTSAGASGSMPPPPPVNLAGAFGNAAGGAGMDLAELLSPLAASLLSPLGLNGSPAGWKDSPLSRLSTGQLARLLSSSLEGSGGSGLLSGLLSPVIAGSGFGANGSAPGRHRLATEGTAGTPGSGAGGSGNNTARGLSSEALSRLFSSPTSEADLFSALQWLDSLPADQLAHLAAMEATPTGTAAGNPAAGSSGSGANGGLPAEGPGTSGAKGPVRRNNSSNGSNKA</sequence>
<dbReference type="CDD" id="cd00018">
    <property type="entry name" value="AP2"/>
    <property type="match status" value="2"/>
</dbReference>
<evidence type="ECO:0000256" key="2">
    <source>
        <dbReference type="ARBA" id="ARBA00023015"/>
    </source>
</evidence>
<evidence type="ECO:0000256" key="4">
    <source>
        <dbReference type="ARBA" id="ARBA00023163"/>
    </source>
</evidence>
<keyword evidence="4" id="KW-0804">Transcription</keyword>
<dbReference type="Pfam" id="PF00847">
    <property type="entry name" value="AP2"/>
    <property type="match status" value="1"/>
</dbReference>
<dbReference type="GO" id="GO:0003700">
    <property type="term" value="F:DNA-binding transcription factor activity"/>
    <property type="evidence" value="ECO:0007669"/>
    <property type="project" value="InterPro"/>
</dbReference>
<keyword evidence="3" id="KW-0238">DNA-binding</keyword>
<evidence type="ECO:0000259" key="7">
    <source>
        <dbReference type="PROSITE" id="PS51032"/>
    </source>
</evidence>
<feature type="region of interest" description="Disordered" evidence="6">
    <location>
        <begin position="102"/>
        <end position="121"/>
    </location>
</feature>
<organism evidence="8 9">
    <name type="scientific">Chlorella ohadii</name>
    <dbReference type="NCBI Taxonomy" id="2649997"/>
    <lineage>
        <taxon>Eukaryota</taxon>
        <taxon>Viridiplantae</taxon>
        <taxon>Chlorophyta</taxon>
        <taxon>core chlorophytes</taxon>
        <taxon>Trebouxiophyceae</taxon>
        <taxon>Chlorellales</taxon>
        <taxon>Chlorellaceae</taxon>
        <taxon>Chlorella clade</taxon>
        <taxon>Chlorella</taxon>
    </lineage>
</organism>
<keyword evidence="9" id="KW-1185">Reference proteome</keyword>
<evidence type="ECO:0000256" key="6">
    <source>
        <dbReference type="SAM" id="MobiDB-lite"/>
    </source>
</evidence>
<feature type="compositionally biased region" description="Low complexity" evidence="6">
    <location>
        <begin position="217"/>
        <end position="227"/>
    </location>
</feature>
<feature type="region of interest" description="Disordered" evidence="6">
    <location>
        <begin position="186"/>
        <end position="242"/>
    </location>
</feature>
<gene>
    <name evidence="8" type="ORF">COHA_002494</name>
</gene>
<dbReference type="SMART" id="SM00380">
    <property type="entry name" value="AP2"/>
    <property type="match status" value="2"/>
</dbReference>
<dbReference type="GO" id="GO:0003677">
    <property type="term" value="F:DNA binding"/>
    <property type="evidence" value="ECO:0007669"/>
    <property type="project" value="UniProtKB-KW"/>
</dbReference>
<proteinExistence type="predicted"/>
<dbReference type="Proteomes" id="UP001205105">
    <property type="component" value="Unassembled WGS sequence"/>
</dbReference>
<feature type="domain" description="AP2/ERF" evidence="7">
    <location>
        <begin position="574"/>
        <end position="632"/>
    </location>
</feature>
<feature type="region of interest" description="Disordered" evidence="6">
    <location>
        <begin position="1"/>
        <end position="28"/>
    </location>
</feature>
<evidence type="ECO:0000256" key="1">
    <source>
        <dbReference type="ARBA" id="ARBA00004123"/>
    </source>
</evidence>
<comment type="subcellular location">
    <subcellularLocation>
        <location evidence="1">Nucleus</location>
    </subcellularLocation>
</comment>
<feature type="compositionally biased region" description="Gly residues" evidence="6">
    <location>
        <begin position="772"/>
        <end position="782"/>
    </location>
</feature>
<dbReference type="PROSITE" id="PS51032">
    <property type="entry name" value="AP2_ERF"/>
    <property type="match status" value="2"/>
</dbReference>
<feature type="region of interest" description="Disordered" evidence="6">
    <location>
        <begin position="833"/>
        <end position="879"/>
    </location>
</feature>
<evidence type="ECO:0000256" key="3">
    <source>
        <dbReference type="ARBA" id="ARBA00023125"/>
    </source>
</evidence>